<name>A0AA41ERG0_LEVBR</name>
<dbReference type="Pfam" id="PF14265">
    <property type="entry name" value="DUF4355"/>
    <property type="match status" value="1"/>
</dbReference>
<dbReference type="Proteomes" id="UP000676478">
    <property type="component" value="Unassembled WGS sequence"/>
</dbReference>
<feature type="compositionally biased region" description="Low complexity" evidence="1">
    <location>
        <begin position="27"/>
        <end position="41"/>
    </location>
</feature>
<dbReference type="EMBL" id="JAERKF010000017">
    <property type="protein sequence ID" value="MBS1011518.1"/>
    <property type="molecule type" value="Genomic_DNA"/>
</dbReference>
<accession>A0AA41ERG0</accession>
<gene>
    <name evidence="2" type="ORF">JK167_11870</name>
</gene>
<dbReference type="AlphaFoldDB" id="A0AA41ERG0"/>
<feature type="region of interest" description="Disordered" evidence="1">
    <location>
        <begin position="15"/>
        <end position="62"/>
    </location>
</feature>
<feature type="compositionally biased region" description="Basic and acidic residues" evidence="1">
    <location>
        <begin position="90"/>
        <end position="110"/>
    </location>
</feature>
<dbReference type="RefSeq" id="WP_211756772.1">
    <property type="nucleotide sequence ID" value="NZ_JAERKF010000017.1"/>
</dbReference>
<feature type="compositionally biased region" description="Basic and acidic residues" evidence="1">
    <location>
        <begin position="44"/>
        <end position="53"/>
    </location>
</feature>
<feature type="region of interest" description="Disordered" evidence="1">
    <location>
        <begin position="77"/>
        <end position="110"/>
    </location>
</feature>
<comment type="caution">
    <text evidence="2">The sequence shown here is derived from an EMBL/GenBank/DDBJ whole genome shotgun (WGS) entry which is preliminary data.</text>
</comment>
<feature type="region of interest" description="Disordered" evidence="1">
    <location>
        <begin position="171"/>
        <end position="218"/>
    </location>
</feature>
<evidence type="ECO:0000256" key="1">
    <source>
        <dbReference type="SAM" id="MobiDB-lite"/>
    </source>
</evidence>
<reference evidence="2" key="2">
    <citation type="submission" date="2022-09" db="EMBL/GenBank/DDBJ databases">
        <title>Genome-inferred correspondence between phylogeny and metabolic traits in the wild Drosophila gut microbiome.</title>
        <authorList>
            <person name="Bueno E."/>
            <person name="Blow F."/>
            <person name="Douglas A.E."/>
        </authorList>
    </citation>
    <scope>NUCLEOTIDE SEQUENCE</scope>
    <source>
        <strain evidence="2">Dm-2019-70</strain>
    </source>
</reference>
<evidence type="ECO:0000313" key="2">
    <source>
        <dbReference type="EMBL" id="MBS1011518.1"/>
    </source>
</evidence>
<organism evidence="2 3">
    <name type="scientific">Levilactobacillus brevis</name>
    <name type="common">Lactobacillus brevis</name>
    <dbReference type="NCBI Taxonomy" id="1580"/>
    <lineage>
        <taxon>Bacteria</taxon>
        <taxon>Bacillati</taxon>
        <taxon>Bacillota</taxon>
        <taxon>Bacilli</taxon>
        <taxon>Lactobacillales</taxon>
        <taxon>Lactobacillaceae</taxon>
        <taxon>Levilactobacillus</taxon>
    </lineage>
</organism>
<reference evidence="2" key="1">
    <citation type="submission" date="2020-12" db="EMBL/GenBank/DDBJ databases">
        <authorList>
            <person name="Mcmullen J.G."/>
        </authorList>
    </citation>
    <scope>NUCLEOTIDE SEQUENCE</scope>
    <source>
        <strain evidence="2">Dm-2019-70</strain>
    </source>
</reference>
<protein>
    <submittedName>
        <fullName evidence="2">DUF4355 domain-containing protein</fullName>
    </submittedName>
</protein>
<evidence type="ECO:0000313" key="3">
    <source>
        <dbReference type="Proteomes" id="UP000676478"/>
    </source>
</evidence>
<sequence>MKFYNDLLNLQRFAEDVGDGAGESGNSDESNANDTDNNTENSTDDTKPFKSFDTEDDLNSWFDSNYDKRFEKSAEKLRAKWDADQQQQKSYDEMSDTEKQAYDLDQRSKKLDQQAKDLEIKTNRANITTRLANDGLPTELAGAFEPALSDTKGLDALYTALTKSYRTSVKSGVDKQLASSSNVPGAAGANATVSQGESFAEQRNKQGQSTSANLWQTK</sequence>
<proteinExistence type="predicted"/>
<feature type="compositionally biased region" description="Polar residues" evidence="1">
    <location>
        <begin position="205"/>
        <end position="218"/>
    </location>
</feature>
<dbReference type="InterPro" id="IPR025580">
    <property type="entry name" value="Gp46"/>
</dbReference>